<keyword evidence="3" id="KW-1185">Reference proteome</keyword>
<protein>
    <submittedName>
        <fullName evidence="2">Uncharacterized protein</fullName>
    </submittedName>
</protein>
<evidence type="ECO:0000313" key="2">
    <source>
        <dbReference type="EMBL" id="GIG21762.1"/>
    </source>
</evidence>
<name>A0A919P1W5_9CELL</name>
<evidence type="ECO:0000313" key="3">
    <source>
        <dbReference type="Proteomes" id="UP000632740"/>
    </source>
</evidence>
<dbReference type="RefSeq" id="WP_203754713.1">
    <property type="nucleotide sequence ID" value="NZ_BONK01000008.1"/>
</dbReference>
<evidence type="ECO:0000256" key="1">
    <source>
        <dbReference type="SAM" id="MobiDB-lite"/>
    </source>
</evidence>
<feature type="region of interest" description="Disordered" evidence="1">
    <location>
        <begin position="1"/>
        <end position="44"/>
    </location>
</feature>
<accession>A0A919P1W5</accession>
<sequence>MSPNFPRLTRPAADGARPGGDTLPQSPHSQWPDDPDDPLFVPDELRPYYSADRATEMQLWESGPKHGTSNGTPYRYAAAVDIYRATIAERDGRDRAPETGGLGDGTAFRAGVEQIAATLDDTDREAYFHPARLAAARRALKHAQDRQAAQDARHQQTVCQACHESTTTTQETWLVLDAGLIAFGRSNVPIGPGGMGMGVAARLCHPCAAAVQLEAQHRAAAHALPDGRTRAEAAAAWLDANS</sequence>
<organism evidence="2 3">
    <name type="scientific">Cellulomonas chitinilytica</name>
    <dbReference type="NCBI Taxonomy" id="398759"/>
    <lineage>
        <taxon>Bacteria</taxon>
        <taxon>Bacillati</taxon>
        <taxon>Actinomycetota</taxon>
        <taxon>Actinomycetes</taxon>
        <taxon>Micrococcales</taxon>
        <taxon>Cellulomonadaceae</taxon>
        <taxon>Cellulomonas</taxon>
    </lineage>
</organism>
<dbReference type="AlphaFoldDB" id="A0A919P1W5"/>
<comment type="caution">
    <text evidence="2">The sequence shown here is derived from an EMBL/GenBank/DDBJ whole genome shotgun (WGS) entry which is preliminary data.</text>
</comment>
<reference evidence="2" key="1">
    <citation type="submission" date="2021-01" db="EMBL/GenBank/DDBJ databases">
        <title>Whole genome shotgun sequence of Cellulomonas chitinilytica NBRC 110799.</title>
        <authorList>
            <person name="Komaki H."/>
            <person name="Tamura T."/>
        </authorList>
    </citation>
    <scope>NUCLEOTIDE SEQUENCE</scope>
    <source>
        <strain evidence="2">NBRC 110799</strain>
    </source>
</reference>
<dbReference type="Proteomes" id="UP000632740">
    <property type="component" value="Unassembled WGS sequence"/>
</dbReference>
<dbReference type="EMBL" id="BONK01000008">
    <property type="protein sequence ID" value="GIG21762.1"/>
    <property type="molecule type" value="Genomic_DNA"/>
</dbReference>
<gene>
    <name evidence="2" type="ORF">Cch01nite_24860</name>
</gene>
<proteinExistence type="predicted"/>